<feature type="transmembrane region" description="Helical" evidence="2">
    <location>
        <begin position="112"/>
        <end position="135"/>
    </location>
</feature>
<evidence type="ECO:0000256" key="2">
    <source>
        <dbReference type="SAM" id="Phobius"/>
    </source>
</evidence>
<keyword evidence="2" id="KW-0472">Membrane</keyword>
<keyword evidence="2" id="KW-0812">Transmembrane</keyword>
<feature type="transmembrane region" description="Helical" evidence="2">
    <location>
        <begin position="163"/>
        <end position="186"/>
    </location>
</feature>
<protein>
    <submittedName>
        <fullName evidence="3">Uncharacterized protein</fullName>
    </submittedName>
</protein>
<evidence type="ECO:0000256" key="1">
    <source>
        <dbReference type="SAM" id="MobiDB-lite"/>
    </source>
</evidence>
<feature type="region of interest" description="Disordered" evidence="1">
    <location>
        <begin position="1"/>
        <end position="24"/>
    </location>
</feature>
<dbReference type="AlphaFoldDB" id="A0A7R9CAW2"/>
<gene>
    <name evidence="3" type="ORF">TCEB3V08_LOCUS311</name>
</gene>
<reference evidence="3" key="1">
    <citation type="submission" date="2020-11" db="EMBL/GenBank/DDBJ databases">
        <authorList>
            <person name="Tran Van P."/>
        </authorList>
    </citation>
    <scope>NUCLEOTIDE SEQUENCE</scope>
</reference>
<accession>A0A7R9CAW2</accession>
<keyword evidence="2" id="KW-1133">Transmembrane helix</keyword>
<sequence length="316" mass="34207">MWFTSEPRGKRGAPTIRTDGTDRDSVCSAAHEPEGELLVSMLKEVLFAFALLDLFQLDIIGERTAWLLLGKLHCHSFVFVWSISSQIQDKLRNTAAAREVCVVLASSRARGALLFITIVISVSGAGMVVVVSGVLHRATASDTTSAAAREVCVVLASSRARGALLFITIVISVSGAGMVVVVSGVLHRATASDTTSGCILCREDYLISPLVTTSEATSDYTKEEQSSLFLDHNLQDVYAHLRGGRVENYFWKNTLSTSNQGSIPDIPIIGSIAYCESDALDHADTEADAVEGRFTNLHTMKTTNRKAHSLINQYII</sequence>
<evidence type="ECO:0000313" key="3">
    <source>
        <dbReference type="EMBL" id="CAD7392277.1"/>
    </source>
</evidence>
<organism evidence="3">
    <name type="scientific">Timema cristinae</name>
    <name type="common">Walking stick</name>
    <dbReference type="NCBI Taxonomy" id="61476"/>
    <lineage>
        <taxon>Eukaryota</taxon>
        <taxon>Metazoa</taxon>
        <taxon>Ecdysozoa</taxon>
        <taxon>Arthropoda</taxon>
        <taxon>Hexapoda</taxon>
        <taxon>Insecta</taxon>
        <taxon>Pterygota</taxon>
        <taxon>Neoptera</taxon>
        <taxon>Polyneoptera</taxon>
        <taxon>Phasmatodea</taxon>
        <taxon>Timematodea</taxon>
        <taxon>Timematoidea</taxon>
        <taxon>Timematidae</taxon>
        <taxon>Timema</taxon>
    </lineage>
</organism>
<proteinExistence type="predicted"/>
<dbReference type="EMBL" id="OC316515">
    <property type="protein sequence ID" value="CAD7392277.1"/>
    <property type="molecule type" value="Genomic_DNA"/>
</dbReference>
<name>A0A7R9CAW2_TIMCR</name>